<sequence>MSSNTTKLGLDAYFDIFNEHLEQTQRHLEGSTTTTTTGTQIVGSVSWTPTEIDTFFHALAIHSRLRPDLISDCIRTKNLLEVVEYLDLLEINSQRIGGRDFSYAELPIAHEMSKSWISWEENQARSLQARDDRANLPKELSCSYGPIIIVSDILTFRSSALALIRKVPSGKPQESGSGTRTSERVRSRPLHPEADDSDSRSTSPGRLSVPCPSSDSFESSHPEPPIRQLTSLIHTPNLRNFLRFYIGLYDKKLLTGKEEIESKVVDLLENLTRDFVAEVICRAVILEEEKMRLQDSIKVWRQKYPKDDIMALKKSTIKDCLDSMGLSAQTRGQYFQDLLTSFDLRPNDDRPGSRNVDNLPIPPISPVLPRRFTASNRNTIRFPSPCWDEDFDYSGSNDDGRIDDEDSTADWANETDLWDRINDEV</sequence>
<dbReference type="InterPro" id="IPR039601">
    <property type="entry name" value="Rrn5"/>
</dbReference>
<gene>
    <name evidence="2" type="ORF">NP233_g8724</name>
</gene>
<reference evidence="2" key="1">
    <citation type="submission" date="2022-07" db="EMBL/GenBank/DDBJ databases">
        <title>Genome Sequence of Leucocoprinus birnbaumii.</title>
        <authorList>
            <person name="Buettner E."/>
        </authorList>
    </citation>
    <scope>NUCLEOTIDE SEQUENCE</scope>
    <source>
        <strain evidence="2">VT141</strain>
    </source>
</reference>
<keyword evidence="3" id="KW-1185">Reference proteome</keyword>
<evidence type="ECO:0000313" key="2">
    <source>
        <dbReference type="EMBL" id="KAJ3563773.1"/>
    </source>
</evidence>
<dbReference type="Proteomes" id="UP001213000">
    <property type="component" value="Unassembled WGS sequence"/>
</dbReference>
<dbReference type="GO" id="GO:0000500">
    <property type="term" value="C:RNA polymerase I upstream activating factor complex"/>
    <property type="evidence" value="ECO:0007669"/>
    <property type="project" value="InterPro"/>
</dbReference>
<dbReference type="InterPro" id="IPR001005">
    <property type="entry name" value="SANT/Myb"/>
</dbReference>
<protein>
    <submittedName>
        <fullName evidence="2">Uncharacterized protein</fullName>
    </submittedName>
</protein>
<dbReference type="EMBL" id="JANIEX010000724">
    <property type="protein sequence ID" value="KAJ3563773.1"/>
    <property type="molecule type" value="Genomic_DNA"/>
</dbReference>
<feature type="compositionally biased region" description="Polar residues" evidence="1">
    <location>
        <begin position="200"/>
        <end position="219"/>
    </location>
</feature>
<dbReference type="SUPFAM" id="SSF46689">
    <property type="entry name" value="Homeodomain-like"/>
    <property type="match status" value="1"/>
</dbReference>
<dbReference type="GO" id="GO:0000182">
    <property type="term" value="F:rDNA binding"/>
    <property type="evidence" value="ECO:0007669"/>
    <property type="project" value="TreeGrafter"/>
</dbReference>
<dbReference type="CDD" id="cd00167">
    <property type="entry name" value="SANT"/>
    <property type="match status" value="1"/>
</dbReference>
<dbReference type="PANTHER" id="PTHR28079:SF1">
    <property type="entry name" value="RNA POLYMERASE I-SPECIFIC TRANSCRIPTION INITIATION FACTOR RRN5"/>
    <property type="match status" value="1"/>
</dbReference>
<feature type="region of interest" description="Disordered" evidence="1">
    <location>
        <begin position="167"/>
        <end position="224"/>
    </location>
</feature>
<dbReference type="GO" id="GO:0006361">
    <property type="term" value="P:transcription initiation at RNA polymerase I promoter"/>
    <property type="evidence" value="ECO:0007669"/>
    <property type="project" value="TreeGrafter"/>
</dbReference>
<dbReference type="InterPro" id="IPR009057">
    <property type="entry name" value="Homeodomain-like_sf"/>
</dbReference>
<comment type="caution">
    <text evidence="2">The sequence shown here is derived from an EMBL/GenBank/DDBJ whole genome shotgun (WGS) entry which is preliminary data.</text>
</comment>
<accession>A0AAD5YNT4</accession>
<feature type="compositionally biased region" description="Basic and acidic residues" evidence="1">
    <location>
        <begin position="181"/>
        <end position="199"/>
    </location>
</feature>
<evidence type="ECO:0000256" key="1">
    <source>
        <dbReference type="SAM" id="MobiDB-lite"/>
    </source>
</evidence>
<dbReference type="GO" id="GO:0001181">
    <property type="term" value="F:RNA polymerase I general transcription initiation factor activity"/>
    <property type="evidence" value="ECO:0007669"/>
    <property type="project" value="TreeGrafter"/>
</dbReference>
<dbReference type="PANTHER" id="PTHR28079">
    <property type="entry name" value="RNA POLYMERASE I-SPECIFIC TRANSCRIPTION INITIATION FACTOR RRN5"/>
    <property type="match status" value="1"/>
</dbReference>
<dbReference type="AlphaFoldDB" id="A0AAD5YNT4"/>
<organism evidence="2 3">
    <name type="scientific">Leucocoprinus birnbaumii</name>
    <dbReference type="NCBI Taxonomy" id="56174"/>
    <lineage>
        <taxon>Eukaryota</taxon>
        <taxon>Fungi</taxon>
        <taxon>Dikarya</taxon>
        <taxon>Basidiomycota</taxon>
        <taxon>Agaricomycotina</taxon>
        <taxon>Agaricomycetes</taxon>
        <taxon>Agaricomycetidae</taxon>
        <taxon>Agaricales</taxon>
        <taxon>Agaricineae</taxon>
        <taxon>Agaricaceae</taxon>
        <taxon>Leucocoprinus</taxon>
    </lineage>
</organism>
<feature type="region of interest" description="Disordered" evidence="1">
    <location>
        <begin position="394"/>
        <end position="415"/>
    </location>
</feature>
<evidence type="ECO:0000313" key="3">
    <source>
        <dbReference type="Proteomes" id="UP001213000"/>
    </source>
</evidence>
<proteinExistence type="predicted"/>
<name>A0AAD5YNT4_9AGAR</name>
<dbReference type="GO" id="GO:0042790">
    <property type="term" value="P:nucleolar large rRNA transcription by RNA polymerase I"/>
    <property type="evidence" value="ECO:0007669"/>
    <property type="project" value="InterPro"/>
</dbReference>